<keyword evidence="3" id="KW-1185">Reference proteome</keyword>
<evidence type="ECO:0000313" key="3">
    <source>
        <dbReference type="Proteomes" id="UP001523216"/>
    </source>
</evidence>
<comment type="caution">
    <text evidence="2">The sequence shown here is derived from an EMBL/GenBank/DDBJ whole genome shotgun (WGS) entry which is preliminary data.</text>
</comment>
<reference evidence="2 3" key="1">
    <citation type="submission" date="2022-06" db="EMBL/GenBank/DDBJ databases">
        <title>Actinoplanes abujensis sp. nov., isolated from Nigerian arid soil.</title>
        <authorList>
            <person name="Ding P."/>
        </authorList>
    </citation>
    <scope>NUCLEOTIDE SEQUENCE [LARGE SCALE GENOMIC DNA]</scope>
    <source>
        <strain evidence="3">TRM88002</strain>
    </source>
</reference>
<evidence type="ECO:0000256" key="1">
    <source>
        <dbReference type="SAM" id="MobiDB-lite"/>
    </source>
</evidence>
<dbReference type="RefSeq" id="WP_251804496.1">
    <property type="nucleotide sequence ID" value="NZ_JAMQOL010000083.1"/>
</dbReference>
<evidence type="ECO:0000313" key="2">
    <source>
        <dbReference type="EMBL" id="MCM4084754.1"/>
    </source>
</evidence>
<name>A0ABT0YHN6_9ACTN</name>
<sequence length="60" mass="6985">MFPYNDPQTMLDLHHQRAGELSRRATDARRVREAGVGRSRRFGRWPRRRAEQPARAVVAA</sequence>
<gene>
    <name evidence="2" type="ORF">LXN57_45225</name>
</gene>
<feature type="region of interest" description="Disordered" evidence="1">
    <location>
        <begin position="16"/>
        <end position="35"/>
    </location>
</feature>
<dbReference type="Proteomes" id="UP001523216">
    <property type="component" value="Unassembled WGS sequence"/>
</dbReference>
<proteinExistence type="predicted"/>
<dbReference type="EMBL" id="JAMQOL010000083">
    <property type="protein sequence ID" value="MCM4084754.1"/>
    <property type="molecule type" value="Genomic_DNA"/>
</dbReference>
<protein>
    <submittedName>
        <fullName evidence="2">Uncharacterized protein</fullName>
    </submittedName>
</protein>
<accession>A0ABT0YHN6</accession>
<organism evidence="2 3">
    <name type="scientific">Paractinoplanes hotanensis</name>
    <dbReference type="NCBI Taxonomy" id="2906497"/>
    <lineage>
        <taxon>Bacteria</taxon>
        <taxon>Bacillati</taxon>
        <taxon>Actinomycetota</taxon>
        <taxon>Actinomycetes</taxon>
        <taxon>Micromonosporales</taxon>
        <taxon>Micromonosporaceae</taxon>
        <taxon>Paractinoplanes</taxon>
    </lineage>
</organism>